<proteinExistence type="predicted"/>
<evidence type="ECO:0000313" key="2">
    <source>
        <dbReference type="Proteomes" id="UP000494206"/>
    </source>
</evidence>
<organism evidence="1 2">
    <name type="scientific">Caenorhabditis bovis</name>
    <dbReference type="NCBI Taxonomy" id="2654633"/>
    <lineage>
        <taxon>Eukaryota</taxon>
        <taxon>Metazoa</taxon>
        <taxon>Ecdysozoa</taxon>
        <taxon>Nematoda</taxon>
        <taxon>Chromadorea</taxon>
        <taxon>Rhabditida</taxon>
        <taxon>Rhabditina</taxon>
        <taxon>Rhabditomorpha</taxon>
        <taxon>Rhabditoidea</taxon>
        <taxon>Rhabditidae</taxon>
        <taxon>Peloderinae</taxon>
        <taxon>Caenorhabditis</taxon>
    </lineage>
</organism>
<dbReference type="OrthoDB" id="414418at2759"/>
<dbReference type="GO" id="GO:0016791">
    <property type="term" value="F:phosphatase activity"/>
    <property type="evidence" value="ECO:0007669"/>
    <property type="project" value="UniProtKB-ARBA"/>
</dbReference>
<dbReference type="PANTHER" id="PTHR16469">
    <property type="entry name" value="UBIQUITIN-ASSOCIATED AND SH3 DOMAIN-CONTAINING BA-RELATED"/>
    <property type="match status" value="1"/>
</dbReference>
<dbReference type="PANTHER" id="PTHR16469:SF23">
    <property type="entry name" value="HISTIDINE KINASE"/>
    <property type="match status" value="1"/>
</dbReference>
<accession>A0A8S1EDJ9</accession>
<dbReference type="InterPro" id="IPR051710">
    <property type="entry name" value="Phosphatase_SH3-domain"/>
</dbReference>
<comment type="caution">
    <text evidence="1">The sequence shown here is derived from an EMBL/GenBank/DDBJ whole genome shotgun (WGS) entry which is preliminary data.</text>
</comment>
<dbReference type="Gene3D" id="3.40.50.1240">
    <property type="entry name" value="Phosphoglycerate mutase-like"/>
    <property type="match status" value="1"/>
</dbReference>
<keyword evidence="2" id="KW-1185">Reference proteome</keyword>
<dbReference type="AlphaFoldDB" id="A0A8S1EDJ9"/>
<dbReference type="InterPro" id="IPR029033">
    <property type="entry name" value="His_PPase_superfam"/>
</dbReference>
<sequence length="284" mass="31826">MSDISSKSLRQTEEFALGAYKALGPLPNYIGDEIIVMRHAETIAEVFPDWVAQSMLGENCYDPFDVNVPIELARRPQMQKSNDADPPLSEIARVCSKMMARELCDRKICPSVIFCSPDIASIETACLIKKFIGEKCGPIRIEPELSTMHAVSHLFFSKESLAKLGYDIDKDAEPLKTISTKVTLPDLRARIKRAFYELTNVAINPLFIVDSLAAKIIASHFYLIQFDEKLDVEVERAASFKTMPPLANITLYRMGTEGIKMYDISSLSLRPLTYTGFSNNIDVD</sequence>
<dbReference type="SUPFAM" id="SSF53254">
    <property type="entry name" value="Phosphoglycerate mutase-like"/>
    <property type="match status" value="1"/>
</dbReference>
<reference evidence="1 2" key="1">
    <citation type="submission" date="2020-04" db="EMBL/GenBank/DDBJ databases">
        <authorList>
            <person name="Laetsch R D."/>
            <person name="Stevens L."/>
            <person name="Kumar S."/>
            <person name="Blaxter L. M."/>
        </authorList>
    </citation>
    <scope>NUCLEOTIDE SEQUENCE [LARGE SCALE GENOMIC DNA]</scope>
</reference>
<gene>
    <name evidence="1" type="ORF">CBOVIS_LOCUS2088</name>
</gene>
<dbReference type="EMBL" id="CADEPM010000001">
    <property type="protein sequence ID" value="CAB3398854.1"/>
    <property type="molecule type" value="Genomic_DNA"/>
</dbReference>
<dbReference type="Proteomes" id="UP000494206">
    <property type="component" value="Unassembled WGS sequence"/>
</dbReference>
<evidence type="ECO:0000313" key="1">
    <source>
        <dbReference type="EMBL" id="CAB3398854.1"/>
    </source>
</evidence>
<name>A0A8S1EDJ9_9PELO</name>
<protein>
    <submittedName>
        <fullName evidence="1">Uncharacterized protein</fullName>
    </submittedName>
</protein>